<organism evidence="1 2">
    <name type="scientific">Lentinula raphanica</name>
    <dbReference type="NCBI Taxonomy" id="153919"/>
    <lineage>
        <taxon>Eukaryota</taxon>
        <taxon>Fungi</taxon>
        <taxon>Dikarya</taxon>
        <taxon>Basidiomycota</taxon>
        <taxon>Agaricomycotina</taxon>
        <taxon>Agaricomycetes</taxon>
        <taxon>Agaricomycetidae</taxon>
        <taxon>Agaricales</taxon>
        <taxon>Marasmiineae</taxon>
        <taxon>Omphalotaceae</taxon>
        <taxon>Lentinula</taxon>
    </lineage>
</organism>
<reference evidence="1" key="1">
    <citation type="submission" date="2022-08" db="EMBL/GenBank/DDBJ databases">
        <authorList>
            <consortium name="DOE Joint Genome Institute"/>
            <person name="Min B."/>
            <person name="Riley R."/>
            <person name="Sierra-Patev S."/>
            <person name="Naranjo-Ortiz M."/>
            <person name="Looney B."/>
            <person name="Konkel Z."/>
            <person name="Slot J.C."/>
            <person name="Sakamoto Y."/>
            <person name="Steenwyk J.L."/>
            <person name="Rokas A."/>
            <person name="Carro J."/>
            <person name="Camarero S."/>
            <person name="Ferreira P."/>
            <person name="Molpeceres G."/>
            <person name="Ruiz-Duenas F.J."/>
            <person name="Serrano A."/>
            <person name="Henrissat B."/>
            <person name="Drula E."/>
            <person name="Hughes K.W."/>
            <person name="Mata J.L."/>
            <person name="Ishikawa N.K."/>
            <person name="Vargas-Isla R."/>
            <person name="Ushijima S."/>
            <person name="Smith C.A."/>
            <person name="Ahrendt S."/>
            <person name="Andreopoulos W."/>
            <person name="He G."/>
            <person name="Labutti K."/>
            <person name="Lipzen A."/>
            <person name="Ng V."/>
            <person name="Sandor L."/>
            <person name="Barry K."/>
            <person name="Martinez A.T."/>
            <person name="Xiao Y."/>
            <person name="Gibbons J.G."/>
            <person name="Terashima K."/>
            <person name="Hibbett D.S."/>
            <person name="Grigoriev I.V."/>
        </authorList>
    </citation>
    <scope>NUCLEOTIDE SEQUENCE</scope>
    <source>
        <strain evidence="1">TFB9207</strain>
    </source>
</reference>
<feature type="non-terminal residue" evidence="1">
    <location>
        <position position="1"/>
    </location>
</feature>
<protein>
    <submittedName>
        <fullName evidence="1">Uncharacterized protein</fullName>
    </submittedName>
</protein>
<evidence type="ECO:0000313" key="1">
    <source>
        <dbReference type="EMBL" id="KAJ3831285.1"/>
    </source>
</evidence>
<dbReference type="AlphaFoldDB" id="A0AA38U457"/>
<evidence type="ECO:0000313" key="2">
    <source>
        <dbReference type="Proteomes" id="UP001163846"/>
    </source>
</evidence>
<gene>
    <name evidence="1" type="ORF">F5878DRAFT_520033</name>
</gene>
<name>A0AA38U457_9AGAR</name>
<accession>A0AA38U457</accession>
<feature type="non-terminal residue" evidence="1">
    <location>
        <position position="123"/>
    </location>
</feature>
<dbReference type="EMBL" id="MU807618">
    <property type="protein sequence ID" value="KAJ3831285.1"/>
    <property type="molecule type" value="Genomic_DNA"/>
</dbReference>
<dbReference type="Proteomes" id="UP001163846">
    <property type="component" value="Unassembled WGS sequence"/>
</dbReference>
<dbReference type="InterPro" id="IPR012337">
    <property type="entry name" value="RNaseH-like_sf"/>
</dbReference>
<proteinExistence type="predicted"/>
<keyword evidence="2" id="KW-1185">Reference proteome</keyword>
<comment type="caution">
    <text evidence="1">The sequence shown here is derived from an EMBL/GenBank/DDBJ whole genome shotgun (WGS) entry which is preliminary data.</text>
</comment>
<dbReference type="SUPFAM" id="SSF53098">
    <property type="entry name" value="Ribonuclease H-like"/>
    <property type="match status" value="1"/>
</dbReference>
<sequence>GFVAVLDEMTEEERERWQREVEPVKSALYKTRKIAFKIINSPMMLLPKWREQLADTPFAGRTLRCDVATRWNSTHNMLESFLEMKEHVTKFLDSAHNGLTEYTLSDEEWEVVKDLVSGLQVSD</sequence>